<dbReference type="InParanoid" id="B9SN48"/>
<organism evidence="1 2">
    <name type="scientific">Ricinus communis</name>
    <name type="common">Castor bean</name>
    <dbReference type="NCBI Taxonomy" id="3988"/>
    <lineage>
        <taxon>Eukaryota</taxon>
        <taxon>Viridiplantae</taxon>
        <taxon>Streptophyta</taxon>
        <taxon>Embryophyta</taxon>
        <taxon>Tracheophyta</taxon>
        <taxon>Spermatophyta</taxon>
        <taxon>Magnoliopsida</taxon>
        <taxon>eudicotyledons</taxon>
        <taxon>Gunneridae</taxon>
        <taxon>Pentapetalae</taxon>
        <taxon>rosids</taxon>
        <taxon>fabids</taxon>
        <taxon>Malpighiales</taxon>
        <taxon>Euphorbiaceae</taxon>
        <taxon>Acalyphoideae</taxon>
        <taxon>Acalypheae</taxon>
        <taxon>Ricinus</taxon>
    </lineage>
</organism>
<gene>
    <name evidence="1" type="ORF">RCOM_0312730</name>
</gene>
<sequence>MWMANDERRVISGDKDRRAMGDERLFCDGGFGPGAGLGEDSFKLNAEDSGGCRLGNGGGCVSTVDV</sequence>
<accession>B9SN48</accession>
<dbReference type="Proteomes" id="UP000008311">
    <property type="component" value="Unassembled WGS sequence"/>
</dbReference>
<evidence type="ECO:0000313" key="1">
    <source>
        <dbReference type="EMBL" id="EEF34983.1"/>
    </source>
</evidence>
<proteinExistence type="predicted"/>
<dbReference type="AlphaFoldDB" id="B9SN48"/>
<keyword evidence="2" id="KW-1185">Reference proteome</keyword>
<evidence type="ECO:0000313" key="2">
    <source>
        <dbReference type="Proteomes" id="UP000008311"/>
    </source>
</evidence>
<protein>
    <submittedName>
        <fullName evidence="1">Uncharacterized protein</fullName>
    </submittedName>
</protein>
<reference evidence="2" key="1">
    <citation type="journal article" date="2010" name="Nat. Biotechnol.">
        <title>Draft genome sequence of the oilseed species Ricinus communis.</title>
        <authorList>
            <person name="Chan A.P."/>
            <person name="Crabtree J."/>
            <person name="Zhao Q."/>
            <person name="Lorenzi H."/>
            <person name="Orvis J."/>
            <person name="Puiu D."/>
            <person name="Melake-Berhan A."/>
            <person name="Jones K.M."/>
            <person name="Redman J."/>
            <person name="Chen G."/>
            <person name="Cahoon E.B."/>
            <person name="Gedil M."/>
            <person name="Stanke M."/>
            <person name="Haas B.J."/>
            <person name="Wortman J.R."/>
            <person name="Fraser-Liggett C.M."/>
            <person name="Ravel J."/>
            <person name="Rabinowicz P.D."/>
        </authorList>
    </citation>
    <scope>NUCLEOTIDE SEQUENCE [LARGE SCALE GENOMIC DNA]</scope>
    <source>
        <strain evidence="2">cv. Hale</strain>
    </source>
</reference>
<name>B9SN48_RICCO</name>
<dbReference type="EMBL" id="EQ974042">
    <property type="protein sequence ID" value="EEF34983.1"/>
    <property type="molecule type" value="Genomic_DNA"/>
</dbReference>